<evidence type="ECO:0000256" key="2">
    <source>
        <dbReference type="ARBA" id="ARBA00022630"/>
    </source>
</evidence>
<feature type="binding site" evidence="5">
    <location>
        <position position="105"/>
    </location>
    <ligand>
        <name>substrate</name>
    </ligand>
</feature>
<dbReference type="Gene3D" id="2.30.110.10">
    <property type="entry name" value="Electron Transport, Fmn-binding Protein, Chain A"/>
    <property type="match status" value="1"/>
</dbReference>
<dbReference type="Proteomes" id="UP001205843">
    <property type="component" value="Unassembled WGS sequence"/>
</dbReference>
<name>A0AAE3G798_9GAMM</name>
<comment type="catalytic activity">
    <reaction evidence="5">
        <text>pyridoxamine 5'-phosphate + O2 + H2O = pyridoxal 5'-phosphate + H2O2 + NH4(+)</text>
        <dbReference type="Rhea" id="RHEA:15817"/>
        <dbReference type="ChEBI" id="CHEBI:15377"/>
        <dbReference type="ChEBI" id="CHEBI:15379"/>
        <dbReference type="ChEBI" id="CHEBI:16240"/>
        <dbReference type="ChEBI" id="CHEBI:28938"/>
        <dbReference type="ChEBI" id="CHEBI:58451"/>
        <dbReference type="ChEBI" id="CHEBI:597326"/>
        <dbReference type="EC" id="1.4.3.5"/>
    </reaction>
</comment>
<dbReference type="HAMAP" id="MF_01629">
    <property type="entry name" value="PdxH"/>
    <property type="match status" value="1"/>
</dbReference>
<dbReference type="InterPro" id="IPR011576">
    <property type="entry name" value="Pyridox_Oxase_N"/>
</dbReference>
<evidence type="ECO:0000313" key="9">
    <source>
        <dbReference type="EMBL" id="MCP1676364.1"/>
    </source>
</evidence>
<feature type="binding site" evidence="5">
    <location>
        <position position="48"/>
    </location>
    <ligand>
        <name>substrate</name>
    </ligand>
</feature>
<evidence type="ECO:0000259" key="8">
    <source>
        <dbReference type="Pfam" id="PF10590"/>
    </source>
</evidence>
<dbReference type="EC" id="1.4.3.5" evidence="5"/>
<reference evidence="9" key="1">
    <citation type="submission" date="2022-03" db="EMBL/GenBank/DDBJ databases">
        <title>Genomic Encyclopedia of Type Strains, Phase III (KMG-III): the genomes of soil and plant-associated and newly described type strains.</title>
        <authorList>
            <person name="Whitman W."/>
        </authorList>
    </citation>
    <scope>NUCLEOTIDE SEQUENCE</scope>
    <source>
        <strain evidence="9">ANL 6-2</strain>
    </source>
</reference>
<dbReference type="InterPro" id="IPR000659">
    <property type="entry name" value="Pyridox_Oxase"/>
</dbReference>
<feature type="binding site" evidence="5 6">
    <location>
        <begin position="43"/>
        <end position="48"/>
    </location>
    <ligand>
        <name>FMN</name>
        <dbReference type="ChEBI" id="CHEBI:58210"/>
    </ligand>
</feature>
<feature type="binding site" evidence="5 6">
    <location>
        <position position="64"/>
    </location>
    <ligand>
        <name>FMN</name>
        <dbReference type="ChEBI" id="CHEBI:58210"/>
    </ligand>
</feature>
<evidence type="ECO:0000259" key="7">
    <source>
        <dbReference type="Pfam" id="PF01243"/>
    </source>
</evidence>
<dbReference type="InterPro" id="IPR019576">
    <property type="entry name" value="Pyridoxamine_oxidase_dimer_C"/>
</dbReference>
<evidence type="ECO:0000313" key="10">
    <source>
        <dbReference type="Proteomes" id="UP001205843"/>
    </source>
</evidence>
<dbReference type="NCBIfam" id="NF004231">
    <property type="entry name" value="PRK05679.1"/>
    <property type="match status" value="1"/>
</dbReference>
<feature type="binding site" evidence="5 6">
    <location>
        <position position="177"/>
    </location>
    <ligand>
        <name>FMN</name>
        <dbReference type="ChEBI" id="CHEBI:58210"/>
    </ligand>
</feature>
<keyword evidence="3 5" id="KW-0288">FMN</keyword>
<comment type="pathway">
    <text evidence="5">Cofactor metabolism; pyridoxal 5'-phosphate salvage; pyridoxal 5'-phosphate from pyridoxine 5'-phosphate: step 1/1.</text>
</comment>
<keyword evidence="5" id="KW-0664">Pyridoxine biosynthesis</keyword>
<dbReference type="InterPro" id="IPR012349">
    <property type="entry name" value="Split_barrel_FMN-bd"/>
</dbReference>
<comment type="similarity">
    <text evidence="1 5">Belongs to the pyridoxamine 5'-phosphate oxidase family.</text>
</comment>
<dbReference type="Pfam" id="PF01243">
    <property type="entry name" value="PNPOx_N"/>
    <property type="match status" value="1"/>
</dbReference>
<dbReference type="EMBL" id="JALJXV010000009">
    <property type="protein sequence ID" value="MCP1676364.1"/>
    <property type="molecule type" value="Genomic_DNA"/>
</dbReference>
<keyword evidence="10" id="KW-1185">Reference proteome</keyword>
<feature type="binding site" evidence="5 6">
    <location>
        <position position="87"/>
    </location>
    <ligand>
        <name>FMN</name>
        <dbReference type="ChEBI" id="CHEBI:58210"/>
    </ligand>
</feature>
<feature type="binding site" evidence="5 6">
    <location>
        <begin position="58"/>
        <end position="59"/>
    </location>
    <ligand>
        <name>FMN</name>
        <dbReference type="ChEBI" id="CHEBI:58210"/>
    </ligand>
</feature>
<accession>A0AAE3G798</accession>
<evidence type="ECO:0000256" key="5">
    <source>
        <dbReference type="HAMAP-Rule" id="MF_01629"/>
    </source>
</evidence>
<evidence type="ECO:0000256" key="3">
    <source>
        <dbReference type="ARBA" id="ARBA00022643"/>
    </source>
</evidence>
<feature type="binding site" evidence="5 6">
    <location>
        <position position="167"/>
    </location>
    <ligand>
        <name>FMN</name>
        <dbReference type="ChEBI" id="CHEBI:58210"/>
    </ligand>
</feature>
<proteinExistence type="inferred from homology"/>
<dbReference type="GO" id="GO:0008615">
    <property type="term" value="P:pyridoxine biosynthetic process"/>
    <property type="evidence" value="ECO:0007669"/>
    <property type="project" value="UniProtKB-UniRule"/>
</dbReference>
<dbReference type="PIRSF" id="PIRSF000190">
    <property type="entry name" value="Pyd_amn-ph_oxd"/>
    <property type="match status" value="1"/>
</dbReference>
<dbReference type="PANTHER" id="PTHR10851">
    <property type="entry name" value="PYRIDOXINE-5-PHOSPHATE OXIDASE"/>
    <property type="match status" value="1"/>
</dbReference>
<feature type="domain" description="Pyridoxamine 5'-phosphate oxidase N-terminal" evidence="7">
    <location>
        <begin position="21"/>
        <end position="140"/>
    </location>
</feature>
<comment type="cofactor">
    <cofactor evidence="5 6">
        <name>FMN</name>
        <dbReference type="ChEBI" id="CHEBI:58210"/>
    </cofactor>
    <text evidence="5 6">Binds 1 FMN per subunit.</text>
</comment>
<evidence type="ECO:0000256" key="6">
    <source>
        <dbReference type="PIRSR" id="PIRSR000190-2"/>
    </source>
</evidence>
<feature type="binding site" evidence="5">
    <location>
        <position position="109"/>
    </location>
    <ligand>
        <name>substrate</name>
    </ligand>
</feature>
<dbReference type="Pfam" id="PF10590">
    <property type="entry name" value="PNP_phzG_C"/>
    <property type="match status" value="1"/>
</dbReference>
<feature type="binding site" evidence="5">
    <location>
        <position position="113"/>
    </location>
    <ligand>
        <name>substrate</name>
    </ligand>
</feature>
<dbReference type="GO" id="GO:0004733">
    <property type="term" value="F:pyridoxamine phosphate oxidase activity"/>
    <property type="evidence" value="ECO:0007669"/>
    <property type="project" value="UniProtKB-UniRule"/>
</dbReference>
<gene>
    <name evidence="5" type="primary">pdxH</name>
    <name evidence="9" type="ORF">J2T57_003525</name>
</gene>
<comment type="catalytic activity">
    <reaction evidence="5">
        <text>pyridoxine 5'-phosphate + O2 = pyridoxal 5'-phosphate + H2O2</text>
        <dbReference type="Rhea" id="RHEA:15149"/>
        <dbReference type="ChEBI" id="CHEBI:15379"/>
        <dbReference type="ChEBI" id="CHEBI:16240"/>
        <dbReference type="ChEBI" id="CHEBI:58589"/>
        <dbReference type="ChEBI" id="CHEBI:597326"/>
        <dbReference type="EC" id="1.4.3.5"/>
    </reaction>
</comment>
<keyword evidence="4 5" id="KW-0560">Oxidoreductase</keyword>
<organism evidence="9 10">
    <name type="scientific">Natronocella acetinitrilica</name>
    <dbReference type="NCBI Taxonomy" id="414046"/>
    <lineage>
        <taxon>Bacteria</taxon>
        <taxon>Pseudomonadati</taxon>
        <taxon>Pseudomonadota</taxon>
        <taxon>Gammaproteobacteria</taxon>
        <taxon>Chromatiales</taxon>
        <taxon>Ectothiorhodospiraceae</taxon>
        <taxon>Natronocella</taxon>
    </lineage>
</organism>
<comment type="pathway">
    <text evidence="5">Cofactor metabolism; pyridoxal 5'-phosphate salvage; pyridoxal 5'-phosphate from pyridoxamine 5'-phosphate: step 1/1.</text>
</comment>
<sequence>MILPDEAVRRFREVFDLARADAVPEHNAMTLATARADGRPSARTVLLKAMDEQGFVFYTNKQSRKGEQMLANAHAALCFHWAPLGRQVLVEGSVEPVSDEESDAYFASRPRLSQIGAWASRQSQPLDGPEQLEAQVKDVEVRFEGQKVPRPPHWGGFRVRPRMIEFWTSREGRLHVRDRYEMDDSDRWSHFYLNP</sequence>
<feature type="domain" description="Pyridoxine 5'-phosphate oxidase dimerisation C-terminal" evidence="8">
    <location>
        <begin position="154"/>
        <end position="195"/>
    </location>
</feature>
<evidence type="ECO:0000256" key="1">
    <source>
        <dbReference type="ARBA" id="ARBA00007301"/>
    </source>
</evidence>
<dbReference type="PANTHER" id="PTHR10851:SF0">
    <property type="entry name" value="PYRIDOXINE-5'-PHOSPHATE OXIDASE"/>
    <property type="match status" value="1"/>
</dbReference>
<keyword evidence="2 5" id="KW-0285">Flavoprotein</keyword>
<dbReference type="AlphaFoldDB" id="A0AAE3G798"/>
<comment type="subunit">
    <text evidence="5">Homodimer.</text>
</comment>
<comment type="function">
    <text evidence="5">Catalyzes the oxidation of either pyridoxine 5'-phosphate (PNP) or pyridoxamine 5'-phosphate (PMP) into pyridoxal 5'-phosphate (PLP).</text>
</comment>
<dbReference type="GO" id="GO:0010181">
    <property type="term" value="F:FMN binding"/>
    <property type="evidence" value="ECO:0007669"/>
    <property type="project" value="UniProtKB-UniRule"/>
</dbReference>
<protein>
    <recommendedName>
        <fullName evidence="5">Pyridoxine/pyridoxamine 5'-phosphate oxidase</fullName>
        <ecNumber evidence="5">1.4.3.5</ecNumber>
    </recommendedName>
    <alternativeName>
        <fullName evidence="5">PNP/PMP oxidase</fullName>
        <shortName evidence="5">PNPOx</shortName>
    </alternativeName>
    <alternativeName>
        <fullName evidence="5">Pyridoxal 5'-phosphate synthase</fullName>
    </alternativeName>
</protein>
<dbReference type="RefSeq" id="WP_253482283.1">
    <property type="nucleotide sequence ID" value="NZ_JALJXV010000009.1"/>
</dbReference>
<dbReference type="NCBIfam" id="TIGR00558">
    <property type="entry name" value="pdxH"/>
    <property type="match status" value="1"/>
</dbReference>
<feature type="binding site" evidence="5">
    <location>
        <begin position="173"/>
        <end position="175"/>
    </location>
    <ligand>
        <name>substrate</name>
    </ligand>
</feature>
<dbReference type="SUPFAM" id="SSF50475">
    <property type="entry name" value="FMN-binding split barrel"/>
    <property type="match status" value="1"/>
</dbReference>
<feature type="binding site" evidence="5 6">
    <location>
        <begin position="122"/>
        <end position="123"/>
    </location>
    <ligand>
        <name>FMN</name>
        <dbReference type="ChEBI" id="CHEBI:58210"/>
    </ligand>
</feature>
<feature type="binding site" evidence="5 6">
    <location>
        <position position="65"/>
    </location>
    <ligand>
        <name>FMN</name>
        <dbReference type="ChEBI" id="CHEBI:58210"/>
    </ligand>
</feature>
<comment type="caution">
    <text evidence="9">The sequence shown here is derived from an EMBL/GenBank/DDBJ whole genome shotgun (WGS) entry which is preliminary data.</text>
</comment>
<evidence type="ECO:0000256" key="4">
    <source>
        <dbReference type="ARBA" id="ARBA00023002"/>
    </source>
</evidence>